<accession>A0A6N3CWH8</accession>
<dbReference type="AlphaFoldDB" id="A0A6N3CWH8"/>
<dbReference type="RefSeq" id="WP_412442613.1">
    <property type="nucleotide sequence ID" value="NZ_CACRUT010000015.1"/>
</dbReference>
<dbReference type="EMBL" id="CACRUT010000015">
    <property type="protein sequence ID" value="VYU19039.1"/>
    <property type="molecule type" value="Genomic_DNA"/>
</dbReference>
<reference evidence="1" key="1">
    <citation type="submission" date="2019-11" db="EMBL/GenBank/DDBJ databases">
        <authorList>
            <person name="Feng L."/>
        </authorList>
    </citation>
    <scope>NUCLEOTIDE SEQUENCE</scope>
    <source>
        <strain evidence="1">PclaraLFYP37</strain>
    </source>
</reference>
<evidence type="ECO:0000313" key="1">
    <source>
        <dbReference type="EMBL" id="VYU19039.1"/>
    </source>
</evidence>
<protein>
    <submittedName>
        <fullName evidence="1">Uncharacterized protein</fullName>
    </submittedName>
</protein>
<organism evidence="1">
    <name type="scientific">Paraprevotella clara</name>
    <dbReference type="NCBI Taxonomy" id="454154"/>
    <lineage>
        <taxon>Bacteria</taxon>
        <taxon>Pseudomonadati</taxon>
        <taxon>Bacteroidota</taxon>
        <taxon>Bacteroidia</taxon>
        <taxon>Bacteroidales</taxon>
        <taxon>Prevotellaceae</taxon>
        <taxon>Paraprevotella</taxon>
    </lineage>
</organism>
<name>A0A6N3CWH8_9BACT</name>
<proteinExistence type="predicted"/>
<gene>
    <name evidence="1" type="ORF">PCLFYP37_02146</name>
</gene>
<sequence>MKKEITSFFVPFFRLKGKCRPLVAMLLACAAADGVRAQGDVSPWVGEPLPVEGGEFYLYNKAGGGFLLGANTWGTQASLGQPGLLCTLEVMPDGKYAIKTMSDKYLKDDYIDKDKNGYDFIDSNQEDDVYEFSLFGNGRYLYYSGSGTVLSRTDQLTDNQWILVSKERRISALEKATEEEGIDATFYITGANFDRSQPSDWQESHIGGTLTLIGPERAAKSTNSCTEAYDNENFDVYQVLTGVKNGLYLVSCQGYYRPGGNVDAAGARNAVLYANADEAPLQLLADDGNGIPNNMDQAADAFLAGRYAGNEVRTVVTDGTLRIGVKKEAHVGKDWTAFDTFRLTYLGEADVSEIFQSALGMLKALIGDFTASGATAIAGELQTVYDENKDASGDGVEAAQKAVSDAMSAARAVQADVEALVNAVETAKSFYAKVEDGTYVLSTAGKEALAQGIAEAEKALKETSMSAMQEQASAHTGKLAAQVENAELWRGMIYPLDKARALADAITGLDGTDTYKQVVNDLDDAALTYERVVADVAALNLACRDAMTVEFLAKASAESPIDLTSFIRNPNIYQTVEDMKTLDGWVVAALGEYTNPQVTTEGKGDAALWSYSWSANESNNVGRAHYYTKIGGTEDGMVNLPDGTYLLKAATYCTRDAANVNLYASLDNVNMKFADFNGNESLYSAATGDNDGSTTELQMTVSGGVLYLGVKGEAIVAGNGQHWEADNFRLYYIGAPEAASQSISVSDAGMSTYYSANAFTVPEGLTGGVVTSISEDASVLNVDWRYPAGSTVPGHTGILLGGEAGNYTGEYSVANVACPEDNLLDGTLEEATIADAGYKYYKLADGNDGLGFYFAAEGGASITNGANKAYLALSEAAVQEVNFLAFKKGTTGVADVAFADEESSVDVYSVSGVRVRSGVKVAGALDGLPKGIYIVNGKKILK</sequence>